<evidence type="ECO:0000313" key="1">
    <source>
        <dbReference type="EMBL" id="ESQ74656.1"/>
    </source>
</evidence>
<dbReference type="PATRIC" id="fig|1121022.4.peg.4841"/>
<protein>
    <submittedName>
        <fullName evidence="1">Uncharacterized protein</fullName>
    </submittedName>
</protein>
<gene>
    <name evidence="1" type="ORF">ABENE_23670</name>
</gene>
<proteinExistence type="predicted"/>
<dbReference type="EMBL" id="AWGB01000169">
    <property type="protein sequence ID" value="ESQ74656.1"/>
    <property type="molecule type" value="Genomic_DNA"/>
</dbReference>
<dbReference type="AlphaFoldDB" id="V4NF10"/>
<reference evidence="1 2" key="1">
    <citation type="journal article" date="2014" name="Nature">
        <title>Sequential evolution of bacterial morphology by co-option of a developmental regulator.</title>
        <authorList>
            <person name="Jiang C."/>
            <person name="Brown P.J."/>
            <person name="Ducret A."/>
            <person name="Brun Y.V."/>
        </authorList>
    </citation>
    <scope>NUCLEOTIDE SEQUENCE [LARGE SCALE GENOMIC DNA]</scope>
    <source>
        <strain evidence="1 2">DSM 16100</strain>
    </source>
</reference>
<evidence type="ECO:0000313" key="2">
    <source>
        <dbReference type="Proteomes" id="UP000017837"/>
    </source>
</evidence>
<dbReference type="RefSeq" id="WP_023447570.1">
    <property type="nucleotide sequence ID" value="NZ_AWGB01000169.1"/>
</dbReference>
<name>V4NF10_9CAUL</name>
<organism evidence="1 2">
    <name type="scientific">Asticcacaulis benevestitus DSM 16100 = ATCC BAA-896</name>
    <dbReference type="NCBI Taxonomy" id="1121022"/>
    <lineage>
        <taxon>Bacteria</taxon>
        <taxon>Pseudomonadati</taxon>
        <taxon>Pseudomonadota</taxon>
        <taxon>Alphaproteobacteria</taxon>
        <taxon>Caulobacterales</taxon>
        <taxon>Caulobacteraceae</taxon>
        <taxon>Asticcacaulis</taxon>
    </lineage>
</organism>
<keyword evidence="2" id="KW-1185">Reference proteome</keyword>
<accession>V4NF10</accession>
<dbReference type="Proteomes" id="UP000017837">
    <property type="component" value="Unassembled WGS sequence"/>
</dbReference>
<dbReference type="Gene3D" id="1.20.5.5260">
    <property type="match status" value="1"/>
</dbReference>
<sequence>MPALKTTSGLTATSEKSLIGGLMSIHYLTDGETQNLEKVSMVLGKCVIGLLVRKKIVNTDNILSQIVAEMEKASDNDEFQLYRDTLEFVGTLSK</sequence>
<comment type="caution">
    <text evidence="1">The sequence shown here is derived from an EMBL/GenBank/DDBJ whole genome shotgun (WGS) entry which is preliminary data.</text>
</comment>